<name>A0A6C0BXB6_9ZZZZ</name>
<protein>
    <submittedName>
        <fullName evidence="1">Uncharacterized protein</fullName>
    </submittedName>
</protein>
<reference evidence="1" key="1">
    <citation type="journal article" date="2020" name="Nature">
        <title>Giant virus diversity and host interactions through global metagenomics.</title>
        <authorList>
            <person name="Schulz F."/>
            <person name="Roux S."/>
            <person name="Paez-Espino D."/>
            <person name="Jungbluth S."/>
            <person name="Walsh D.A."/>
            <person name="Denef V.J."/>
            <person name="McMahon K.D."/>
            <person name="Konstantinidis K.T."/>
            <person name="Eloe-Fadrosh E.A."/>
            <person name="Kyrpides N.C."/>
            <person name="Woyke T."/>
        </authorList>
    </citation>
    <scope>NUCLEOTIDE SEQUENCE</scope>
    <source>
        <strain evidence="1">GVMAG-M-3300020166-5</strain>
    </source>
</reference>
<dbReference type="AlphaFoldDB" id="A0A6C0BXB6"/>
<evidence type="ECO:0000313" key="1">
    <source>
        <dbReference type="EMBL" id="QHS96876.1"/>
    </source>
</evidence>
<organism evidence="1">
    <name type="scientific">viral metagenome</name>
    <dbReference type="NCBI Taxonomy" id="1070528"/>
    <lineage>
        <taxon>unclassified sequences</taxon>
        <taxon>metagenomes</taxon>
        <taxon>organismal metagenomes</taxon>
    </lineage>
</organism>
<proteinExistence type="predicted"/>
<sequence length="108" mass="12719">MKNLTLSDYKAILYYYNVEVDTLSKKQIKLQAEDMLAAKLCRCIKKVNAIQKDNSRSIAICRNRVIKRKGLATSGFKCKRKPRLLPFKKTKRVLKKLRKNLTIRKYKK</sequence>
<dbReference type="EMBL" id="MN739280">
    <property type="protein sequence ID" value="QHS96876.1"/>
    <property type="molecule type" value="Genomic_DNA"/>
</dbReference>
<accession>A0A6C0BXB6</accession>